<keyword evidence="7 9" id="KW-0472">Membrane</keyword>
<dbReference type="InterPro" id="IPR010596">
    <property type="entry name" value="Methuselah_N_dom"/>
</dbReference>
<dbReference type="InterPro" id="IPR023311">
    <property type="entry name" value="Methusela_ecto_dom_2"/>
</dbReference>
<evidence type="ECO:0000256" key="2">
    <source>
        <dbReference type="ARBA" id="ARBA00008979"/>
    </source>
</evidence>
<keyword evidence="4 10" id="KW-0732">Signal</keyword>
<dbReference type="PROSITE" id="PS50261">
    <property type="entry name" value="G_PROTEIN_RECEP_F2_4"/>
    <property type="match status" value="1"/>
</dbReference>
<dbReference type="InterPro" id="IPR052808">
    <property type="entry name" value="GPCR_Mth-like"/>
</dbReference>
<keyword evidence="3 9" id="KW-0812">Transmembrane</keyword>
<dbReference type="CDD" id="cd15039">
    <property type="entry name" value="7tmB3_Methuselah-like"/>
    <property type="match status" value="1"/>
</dbReference>
<dbReference type="GO" id="GO:0007166">
    <property type="term" value="P:cell surface receptor signaling pathway"/>
    <property type="evidence" value="ECO:0007669"/>
    <property type="project" value="InterPro"/>
</dbReference>
<feature type="signal peptide" evidence="10">
    <location>
        <begin position="1"/>
        <end position="19"/>
    </location>
</feature>
<dbReference type="Gene3D" id="1.20.1070.10">
    <property type="entry name" value="Rhodopsin 7-helix transmembrane proteins"/>
    <property type="match status" value="1"/>
</dbReference>
<organism evidence="12">
    <name type="scientific">Scylla olivacea</name>
    <name type="common">Orange mud crab</name>
    <name type="synonym">Cancer olivacea</name>
    <dbReference type="NCBI Taxonomy" id="85551"/>
    <lineage>
        <taxon>Eukaryota</taxon>
        <taxon>Metazoa</taxon>
        <taxon>Ecdysozoa</taxon>
        <taxon>Arthropoda</taxon>
        <taxon>Crustacea</taxon>
        <taxon>Multicrustacea</taxon>
        <taxon>Malacostraca</taxon>
        <taxon>Eumalacostraca</taxon>
        <taxon>Eucarida</taxon>
        <taxon>Decapoda</taxon>
        <taxon>Pleocyemata</taxon>
        <taxon>Brachyura</taxon>
        <taxon>Eubrachyura</taxon>
        <taxon>Portunoidea</taxon>
        <taxon>Portunidae</taxon>
        <taxon>Portuninae</taxon>
        <taxon>Scylla</taxon>
    </lineage>
</organism>
<accession>A0A0P4W8S6</accession>
<dbReference type="InterPro" id="IPR036272">
    <property type="entry name" value="Methuselah_N_sf"/>
</dbReference>
<comment type="subcellular location">
    <subcellularLocation>
        <location evidence="1">Membrane</location>
        <topology evidence="1">Multi-pass membrane protein</topology>
    </subcellularLocation>
</comment>
<evidence type="ECO:0000259" key="11">
    <source>
        <dbReference type="PROSITE" id="PS50261"/>
    </source>
</evidence>
<reference evidence="12" key="1">
    <citation type="submission" date="2015-09" db="EMBL/GenBank/DDBJ databases">
        <title>Scylla olivacea transcriptome.</title>
        <authorList>
            <person name="Ikhwanuddin M."/>
        </authorList>
    </citation>
    <scope>NUCLEOTIDE SEQUENCE</scope>
</reference>
<evidence type="ECO:0000256" key="7">
    <source>
        <dbReference type="ARBA" id="ARBA00023136"/>
    </source>
</evidence>
<evidence type="ECO:0000256" key="3">
    <source>
        <dbReference type="ARBA" id="ARBA00022692"/>
    </source>
</evidence>
<dbReference type="Pfam" id="PF00002">
    <property type="entry name" value="7tm_2"/>
    <property type="match status" value="1"/>
</dbReference>
<dbReference type="SUPFAM" id="SSF63877">
    <property type="entry name" value="Methuselah ectodomain"/>
    <property type="match status" value="1"/>
</dbReference>
<feature type="domain" description="G-protein coupled receptors family 2 profile 2" evidence="11">
    <location>
        <begin position="417"/>
        <end position="672"/>
    </location>
</feature>
<dbReference type="GO" id="GO:0016020">
    <property type="term" value="C:membrane"/>
    <property type="evidence" value="ECO:0007669"/>
    <property type="project" value="UniProtKB-SubCell"/>
</dbReference>
<name>A0A0P4W8S6_SCYOL</name>
<dbReference type="Pfam" id="PF06652">
    <property type="entry name" value="Methuselah_N"/>
    <property type="match status" value="1"/>
</dbReference>
<evidence type="ECO:0000256" key="5">
    <source>
        <dbReference type="ARBA" id="ARBA00022989"/>
    </source>
</evidence>
<feature type="transmembrane region" description="Helical" evidence="9">
    <location>
        <begin position="579"/>
        <end position="602"/>
    </location>
</feature>
<evidence type="ECO:0000256" key="9">
    <source>
        <dbReference type="SAM" id="Phobius"/>
    </source>
</evidence>
<feature type="transmembrane region" description="Helical" evidence="9">
    <location>
        <begin position="486"/>
        <end position="509"/>
    </location>
</feature>
<dbReference type="InterPro" id="IPR000832">
    <property type="entry name" value="GPCR_2_secretin-like"/>
</dbReference>
<comment type="similarity">
    <text evidence="2">Belongs to the G-protein coupled receptor 2 family. Mth subfamily.</text>
</comment>
<feature type="transmembrane region" description="Helical" evidence="9">
    <location>
        <begin position="529"/>
        <end position="550"/>
    </location>
</feature>
<evidence type="ECO:0000256" key="6">
    <source>
        <dbReference type="ARBA" id="ARBA00023040"/>
    </source>
</evidence>
<feature type="transmembrane region" description="Helical" evidence="9">
    <location>
        <begin position="651"/>
        <end position="670"/>
    </location>
</feature>
<sequence length="807" mass="91126">MALVKLIPLLLTILKYGQGVSFDYEYLPHNDELPAVRTRTNESRGAPPHYLQVYDASIQKCRCDGSEAWDGKDCTLAQTYVAVTNPNTNEVTGVPTSAFRVAIGEVRCSQDQVKVPLDPNKGFYNQFSLLPNGSLYWQRHAYEKYCFDHTFDEDGNPNLWKAEVCLPPPVVPRCCNSMSPSSDGACNTGSVQRYSPPIMVDELVLQWLEINEKSTNVICSEYENLLTLPLNTSKANLKYESKSVFLAWSLPDGREHSQREGYCVELDIEEKNYVASVCYTDQERLCSSATCVRKCCPEGKVMVGTECAPVEDRTDLLWTPTFTDASDLESSVRPPEDLTWLYGLPQCNLFVLNPDDEKKEKFLLLNNGKLFRPEWQEFYLPSHYCIENFVEQEEPHTRALVCFPEGSSDDALCRTINRKVYPVLLLVSSVCLGVTLVVYISLADIRDKLHSRCRISLVAALFVSYTLLATTRLARDTLPETLCSCFASVTHLGMLAAFFWLNVMCFDMWRTLRKTRIAVDGGRAGQRRFLFYCLYAWGCPLLITIVAVIMEHLPPSYDVIRPNFKTCWFQDKAAYWVYMYGWMMVLVVANVIFFILVAIILIKAQNDPLLKRSREYNRERMWLYAKLFLVMGVTWLGEVVSWQAGACRASIATDILNALQGFTLFLVFVCKRTTLKKLQGKCGCTGNGISRPSTTLTSTLSYFSKSSSVCRTRDNNECVPVGSSTRRSSASPNSRDCNVPSTVPLQTVRETPDEPSELSHGEAQETTTIIHERDCEVDKEIGAVQETTPLKTIYSTPPQSTETHLEN</sequence>
<dbReference type="PANTHER" id="PTHR46953:SF1">
    <property type="entry name" value="G-PROTEIN COUPLED RECEPTOR MTH-LIKE 1-RELATED"/>
    <property type="match status" value="1"/>
</dbReference>
<feature type="region of interest" description="Disordered" evidence="8">
    <location>
        <begin position="721"/>
        <end position="741"/>
    </location>
</feature>
<protein>
    <recommendedName>
        <fullName evidence="11">G-protein coupled receptors family 2 profile 2 domain-containing protein</fullName>
    </recommendedName>
</protein>
<dbReference type="GO" id="GO:0004930">
    <property type="term" value="F:G protein-coupled receptor activity"/>
    <property type="evidence" value="ECO:0007669"/>
    <property type="project" value="UniProtKB-KW"/>
</dbReference>
<dbReference type="Gene3D" id="2.170.180.11">
    <property type="entry name" value="Methuselah ectodomain, domain 2"/>
    <property type="match status" value="1"/>
</dbReference>
<evidence type="ECO:0000256" key="8">
    <source>
        <dbReference type="SAM" id="MobiDB-lite"/>
    </source>
</evidence>
<keyword evidence="6" id="KW-0807">Transducer</keyword>
<keyword evidence="6" id="KW-0297">G-protein coupled receptor</keyword>
<dbReference type="EMBL" id="GDRN01077482">
    <property type="protein sequence ID" value="JAI62735.1"/>
    <property type="molecule type" value="Transcribed_RNA"/>
</dbReference>
<dbReference type="PANTHER" id="PTHR46953">
    <property type="entry name" value="G-PROTEIN COUPLED RECEPTOR MTH-LIKE 1-RELATED"/>
    <property type="match status" value="1"/>
</dbReference>
<feature type="chain" id="PRO_5006070324" description="G-protein coupled receptors family 2 profile 2 domain-containing protein" evidence="10">
    <location>
        <begin position="20"/>
        <end position="807"/>
    </location>
</feature>
<keyword evidence="6" id="KW-0675">Receptor</keyword>
<feature type="compositionally biased region" description="Low complexity" evidence="8">
    <location>
        <begin position="723"/>
        <end position="735"/>
    </location>
</feature>
<evidence type="ECO:0000313" key="12">
    <source>
        <dbReference type="EMBL" id="JAI62735.1"/>
    </source>
</evidence>
<evidence type="ECO:0000256" key="10">
    <source>
        <dbReference type="SAM" id="SignalP"/>
    </source>
</evidence>
<dbReference type="InterPro" id="IPR017981">
    <property type="entry name" value="GPCR_2-like_7TM"/>
</dbReference>
<proteinExistence type="inferred from homology"/>
<evidence type="ECO:0000256" key="1">
    <source>
        <dbReference type="ARBA" id="ARBA00004141"/>
    </source>
</evidence>
<dbReference type="AlphaFoldDB" id="A0A0P4W8S6"/>
<feature type="transmembrane region" description="Helical" evidence="9">
    <location>
        <begin position="623"/>
        <end position="645"/>
    </location>
</feature>
<keyword evidence="5 9" id="KW-1133">Transmembrane helix</keyword>
<evidence type="ECO:0000256" key="4">
    <source>
        <dbReference type="ARBA" id="ARBA00022729"/>
    </source>
</evidence>
<feature type="transmembrane region" description="Helical" evidence="9">
    <location>
        <begin position="420"/>
        <end position="443"/>
    </location>
</feature>
<feature type="transmembrane region" description="Helical" evidence="9">
    <location>
        <begin position="455"/>
        <end position="474"/>
    </location>
</feature>